<keyword evidence="2" id="KW-1185">Reference proteome</keyword>
<sequence length="48" mass="5143">MTRRLMVGVFLIGLTAGTLLGATITHDWHADKPQPAIECPAVKTEGQP</sequence>
<reference evidence="1 2" key="1">
    <citation type="submission" date="2021-05" db="EMBL/GenBank/DDBJ databases">
        <title>Phylogenetic classification of ten novel species belonging to the genus Bifidobacterium comprising B. colchicus sp. nov., B. abeli sp. nov., B. bicoloris sp. nov., B. guerezis sp. nov., B. rosaliae sp. nov., B. santillanensis sp. nov., B. argentati sp. nov., B. amazzoni sp. nov., B. pluviali sp. nov., and B. pinnaculum sp. nov.</title>
        <authorList>
            <person name="Lugli G.A."/>
            <person name="Ruiz Garcia L."/>
            <person name="Margolles A."/>
            <person name="Ventura M."/>
        </authorList>
    </citation>
    <scope>NUCLEOTIDE SEQUENCE [LARGE SCALE GENOMIC DNA]</scope>
    <source>
        <strain evidence="1 2">82T10</strain>
    </source>
</reference>
<dbReference type="Proteomes" id="UP000700815">
    <property type="component" value="Unassembled WGS sequence"/>
</dbReference>
<protein>
    <submittedName>
        <fullName evidence="1">Uncharacterized protein</fullName>
    </submittedName>
</protein>
<dbReference type="EMBL" id="JAHBBH010000027">
    <property type="protein sequence ID" value="MBW3093082.1"/>
    <property type="molecule type" value="Genomic_DNA"/>
</dbReference>
<organism evidence="1 2">
    <name type="scientific">Bifidobacterium miconis</name>
    <dbReference type="NCBI Taxonomy" id="2834435"/>
    <lineage>
        <taxon>Bacteria</taxon>
        <taxon>Bacillati</taxon>
        <taxon>Actinomycetota</taxon>
        <taxon>Actinomycetes</taxon>
        <taxon>Bifidobacteriales</taxon>
        <taxon>Bifidobacteriaceae</taxon>
        <taxon>Bifidobacterium</taxon>
    </lineage>
</organism>
<comment type="caution">
    <text evidence="1">The sequence shown here is derived from an EMBL/GenBank/DDBJ whole genome shotgun (WGS) entry which is preliminary data.</text>
</comment>
<evidence type="ECO:0000313" key="1">
    <source>
        <dbReference type="EMBL" id="MBW3093082.1"/>
    </source>
</evidence>
<accession>A0ABS6WII7</accession>
<gene>
    <name evidence="1" type="ORF">KIH79_09140</name>
</gene>
<proteinExistence type="predicted"/>
<evidence type="ECO:0000313" key="2">
    <source>
        <dbReference type="Proteomes" id="UP000700815"/>
    </source>
</evidence>
<name>A0ABS6WII7_9BIFI</name>
<dbReference type="RefSeq" id="WP_219059103.1">
    <property type="nucleotide sequence ID" value="NZ_JAHBBH010000027.1"/>
</dbReference>